<evidence type="ECO:0000313" key="2">
    <source>
        <dbReference type="Proteomes" id="UP001552299"/>
    </source>
</evidence>
<keyword evidence="2" id="KW-1185">Reference proteome</keyword>
<protein>
    <submittedName>
        <fullName evidence="1">Uncharacterized protein</fullName>
    </submittedName>
</protein>
<dbReference type="AlphaFoldDB" id="A0ABD0UN33"/>
<gene>
    <name evidence="1" type="ORF">M5K25_017465</name>
</gene>
<proteinExistence type="predicted"/>
<dbReference type="Proteomes" id="UP001552299">
    <property type="component" value="Unassembled WGS sequence"/>
</dbReference>
<evidence type="ECO:0000313" key="1">
    <source>
        <dbReference type="EMBL" id="KAL0913970.1"/>
    </source>
</evidence>
<reference evidence="1 2" key="1">
    <citation type="journal article" date="2024" name="Plant Biotechnol. J.">
        <title>Dendrobium thyrsiflorum genome and its molecular insights into genes involved in important horticultural traits.</title>
        <authorList>
            <person name="Chen B."/>
            <person name="Wang J.Y."/>
            <person name="Zheng P.J."/>
            <person name="Li K.L."/>
            <person name="Liang Y.M."/>
            <person name="Chen X.F."/>
            <person name="Zhang C."/>
            <person name="Zhao X."/>
            <person name="He X."/>
            <person name="Zhang G.Q."/>
            <person name="Liu Z.J."/>
            <person name="Xu Q."/>
        </authorList>
    </citation>
    <scope>NUCLEOTIDE SEQUENCE [LARGE SCALE GENOMIC DNA]</scope>
    <source>
        <strain evidence="1">GZMU011</strain>
    </source>
</reference>
<sequence length="226" mass="23181">MDLLSTANATSVNVGLDGGIVLAEELEVDLVLVLVAFEGGEVDVIVEAAGVAGRATDARGKSAIEEAGRGSPSGAAAVVVGDVDLPGVGRVEAGIGSVVDGDLVEGCGVVDRLELGHCKIGGQGKMRIGDDQRIKQSHTPHSLYQVTIPHLGIDQPRILLPFAVQSTATAGEQLRTVGLPLPIGTNAHGCHGGLRVAEETAEEDHDFVPPPFETYGGAAWDAKGEK</sequence>
<accession>A0ABD0UN33</accession>
<organism evidence="1 2">
    <name type="scientific">Dendrobium thyrsiflorum</name>
    <name type="common">Pinecone-like raceme dendrobium</name>
    <name type="synonym">Orchid</name>
    <dbReference type="NCBI Taxonomy" id="117978"/>
    <lineage>
        <taxon>Eukaryota</taxon>
        <taxon>Viridiplantae</taxon>
        <taxon>Streptophyta</taxon>
        <taxon>Embryophyta</taxon>
        <taxon>Tracheophyta</taxon>
        <taxon>Spermatophyta</taxon>
        <taxon>Magnoliopsida</taxon>
        <taxon>Liliopsida</taxon>
        <taxon>Asparagales</taxon>
        <taxon>Orchidaceae</taxon>
        <taxon>Epidendroideae</taxon>
        <taxon>Malaxideae</taxon>
        <taxon>Dendrobiinae</taxon>
        <taxon>Dendrobium</taxon>
    </lineage>
</organism>
<name>A0ABD0UN33_DENTH</name>
<comment type="caution">
    <text evidence="1">The sequence shown here is derived from an EMBL/GenBank/DDBJ whole genome shotgun (WGS) entry which is preliminary data.</text>
</comment>
<dbReference type="EMBL" id="JANQDX010000013">
    <property type="protein sequence ID" value="KAL0913970.1"/>
    <property type="molecule type" value="Genomic_DNA"/>
</dbReference>